<dbReference type="CDD" id="cd02786">
    <property type="entry name" value="MopB_CT_3"/>
    <property type="match status" value="1"/>
</dbReference>
<name>A0A4R1I947_ANCAQ</name>
<dbReference type="InterPro" id="IPR006963">
    <property type="entry name" value="Mopterin_OxRdtase_4Fe-4S_dom"/>
</dbReference>
<dbReference type="Proteomes" id="UP000295030">
    <property type="component" value="Unassembled WGS sequence"/>
</dbReference>
<dbReference type="Gene3D" id="3.40.228.10">
    <property type="entry name" value="Dimethylsulfoxide Reductase, domain 2"/>
    <property type="match status" value="1"/>
</dbReference>
<gene>
    <name evidence="6" type="ORF">EV667_1739</name>
</gene>
<keyword evidence="7" id="KW-1185">Reference proteome</keyword>
<comment type="caution">
    <text evidence="6">The sequence shown here is derived from an EMBL/GenBank/DDBJ whole genome shotgun (WGS) entry which is preliminary data.</text>
</comment>
<keyword evidence="3" id="KW-0408">Iron</keyword>
<dbReference type="EMBL" id="SMFY01000001">
    <property type="protein sequence ID" value="TCK31628.1"/>
    <property type="molecule type" value="Genomic_DNA"/>
</dbReference>
<dbReference type="PROSITE" id="PS51669">
    <property type="entry name" value="4FE4S_MOW_BIS_MGD"/>
    <property type="match status" value="1"/>
</dbReference>
<dbReference type="Pfam" id="PF00384">
    <property type="entry name" value="Molybdopterin"/>
    <property type="match status" value="1"/>
</dbReference>
<dbReference type="GO" id="GO:0046872">
    <property type="term" value="F:metal ion binding"/>
    <property type="evidence" value="ECO:0007669"/>
    <property type="project" value="UniProtKB-KW"/>
</dbReference>
<organism evidence="6 7">
    <name type="scientific">Ancylobacter aquaticus</name>
    <dbReference type="NCBI Taxonomy" id="100"/>
    <lineage>
        <taxon>Bacteria</taxon>
        <taxon>Pseudomonadati</taxon>
        <taxon>Pseudomonadota</taxon>
        <taxon>Alphaproteobacteria</taxon>
        <taxon>Hyphomicrobiales</taxon>
        <taxon>Xanthobacteraceae</taxon>
        <taxon>Ancylobacter</taxon>
    </lineage>
</organism>
<dbReference type="GO" id="GO:0051536">
    <property type="term" value="F:iron-sulfur cluster binding"/>
    <property type="evidence" value="ECO:0007669"/>
    <property type="project" value="UniProtKB-KW"/>
</dbReference>
<dbReference type="Gene3D" id="3.30.2070.10">
    <property type="entry name" value="Formate dehydrogenase/DMSO reductase"/>
    <property type="match status" value="1"/>
</dbReference>
<sequence>MNQHLSPARTASSACPHDCPSTCALEIEVVDGRIGRVRGARDNSFTAGIICAKVARYAERANHPDRLTRPLRRMGAKGNGAYAPIGWDEALDEIAHQFREAERRFGPEAVWPYYYAGTMGLVMRDGINRLTRAKGYSRFFSSICVNPAWSGFMAGTGKLAGPDPREMAKSDFVVIWGTNPVSTQINVMTHAIRARKERGAKIAVVDVYRSPTMEQADISVLIRPGTDGALACAVMHVLFRDGFADRDYLAEFADDAEGFEAHLAERTPEWAAAITGLPAAEIEAFAQFIGRTPKTFIRAGYGFTRSRNGAVAMHAVSCIPTITGSWKHEGGGVFHSNSAIYGWNKTMVEGLDIPTRARELDQSRIGDILTGDPEALLGGPPVSAMLIQNTNPVSVAPDQETVRRGFAREDLFVAVHEQFMTETAAMADIVLPATMFTEHDDLYQGGGNQYVILGPKLVEPMGECRSNHEVIGALADRLGAVHEGFQMSPRDHIDFMLRAAGRGTVEALEEARFLDIQPDFATAHYEKGFNWPDGKFRLKPDWARSRFSSPAKFGPVEDMPAWPDHWAVIEEATAEYPFRLVTAPARSFLNSTFTETEGSLVREKRPELLLHPEDAAALEIGDGDLVVVTSARGQVQLHARLFDGLRRGVVVAESIWPNRAHEGGRGINSLTGADPVAPAGGAALHDNRVRIGRV</sequence>
<dbReference type="GO" id="GO:0043546">
    <property type="term" value="F:molybdopterin cofactor binding"/>
    <property type="evidence" value="ECO:0007669"/>
    <property type="project" value="InterPro"/>
</dbReference>
<evidence type="ECO:0000256" key="3">
    <source>
        <dbReference type="ARBA" id="ARBA00023004"/>
    </source>
</evidence>
<dbReference type="InterPro" id="IPR006657">
    <property type="entry name" value="MoPterin_dinucl-bd_dom"/>
</dbReference>
<dbReference type="InterPro" id="IPR037920">
    <property type="entry name" value="YoaE_C"/>
</dbReference>
<dbReference type="CDD" id="cd02766">
    <property type="entry name" value="MopB_3"/>
    <property type="match status" value="1"/>
</dbReference>
<dbReference type="SUPFAM" id="SSF53706">
    <property type="entry name" value="Formate dehydrogenase/DMSO reductase, domains 1-3"/>
    <property type="match status" value="1"/>
</dbReference>
<dbReference type="Gene3D" id="2.40.40.20">
    <property type="match status" value="1"/>
</dbReference>
<dbReference type="PANTHER" id="PTHR43742">
    <property type="entry name" value="TRIMETHYLAMINE-N-OXIDE REDUCTASE"/>
    <property type="match status" value="1"/>
</dbReference>
<keyword evidence="4" id="KW-0411">Iron-sulfur</keyword>
<dbReference type="RefSeq" id="WP_131834825.1">
    <property type="nucleotide sequence ID" value="NZ_SMFY01000001.1"/>
</dbReference>
<evidence type="ECO:0000256" key="2">
    <source>
        <dbReference type="ARBA" id="ARBA00022723"/>
    </source>
</evidence>
<evidence type="ECO:0000256" key="1">
    <source>
        <dbReference type="ARBA" id="ARBA00010312"/>
    </source>
</evidence>
<comment type="similarity">
    <text evidence="1">Belongs to the prokaryotic molybdopterin-containing oxidoreductase family.</text>
</comment>
<protein>
    <submittedName>
        <fullName evidence="6">Anaerobic selenocysteine-containing dehydrogenase</fullName>
    </submittedName>
</protein>
<evidence type="ECO:0000256" key="4">
    <source>
        <dbReference type="ARBA" id="ARBA00023014"/>
    </source>
</evidence>
<dbReference type="Gene3D" id="2.20.25.90">
    <property type="entry name" value="ADC-like domains"/>
    <property type="match status" value="1"/>
</dbReference>
<reference evidence="6 7" key="1">
    <citation type="submission" date="2019-03" db="EMBL/GenBank/DDBJ databases">
        <title>Genomic Encyclopedia of Type Strains, Phase IV (KMG-IV): sequencing the most valuable type-strain genomes for metagenomic binning, comparative biology and taxonomic classification.</title>
        <authorList>
            <person name="Goeker M."/>
        </authorList>
    </citation>
    <scope>NUCLEOTIDE SEQUENCE [LARGE SCALE GENOMIC DNA]</scope>
    <source>
        <strain evidence="6 7">DSM 101</strain>
    </source>
</reference>
<evidence type="ECO:0000259" key="5">
    <source>
        <dbReference type="PROSITE" id="PS51669"/>
    </source>
</evidence>
<dbReference type="OrthoDB" id="9816402at2"/>
<dbReference type="InterPro" id="IPR006656">
    <property type="entry name" value="Mopterin_OxRdtase"/>
</dbReference>
<dbReference type="Pfam" id="PF01568">
    <property type="entry name" value="Molydop_binding"/>
    <property type="match status" value="1"/>
</dbReference>
<dbReference type="AlphaFoldDB" id="A0A4R1I947"/>
<dbReference type="SUPFAM" id="SSF50692">
    <property type="entry name" value="ADC-like"/>
    <property type="match status" value="1"/>
</dbReference>
<dbReference type="Pfam" id="PF04879">
    <property type="entry name" value="Molybdop_Fe4S4"/>
    <property type="match status" value="1"/>
</dbReference>
<dbReference type="Gene3D" id="3.40.50.740">
    <property type="match status" value="1"/>
</dbReference>
<keyword evidence="2" id="KW-0479">Metal-binding</keyword>
<feature type="domain" description="4Fe-4S Mo/W bis-MGD-type" evidence="5">
    <location>
        <begin position="8"/>
        <end position="65"/>
    </location>
</feature>
<accession>A0A4R1I947</accession>
<dbReference type="GO" id="GO:0016491">
    <property type="term" value="F:oxidoreductase activity"/>
    <property type="evidence" value="ECO:0007669"/>
    <property type="project" value="InterPro"/>
</dbReference>
<proteinExistence type="inferred from homology"/>
<dbReference type="SMART" id="SM00926">
    <property type="entry name" value="Molybdop_Fe4S4"/>
    <property type="match status" value="1"/>
</dbReference>
<dbReference type="PANTHER" id="PTHR43742:SF6">
    <property type="entry name" value="OXIDOREDUCTASE YYAE-RELATED"/>
    <property type="match status" value="1"/>
</dbReference>
<evidence type="ECO:0000313" key="7">
    <source>
        <dbReference type="Proteomes" id="UP000295030"/>
    </source>
</evidence>
<dbReference type="InterPro" id="IPR050612">
    <property type="entry name" value="Prok_Mopterin_Oxidored"/>
</dbReference>
<evidence type="ECO:0000313" key="6">
    <source>
        <dbReference type="EMBL" id="TCK31628.1"/>
    </source>
</evidence>
<dbReference type="InterPro" id="IPR009010">
    <property type="entry name" value="Asp_de-COase-like_dom_sf"/>
</dbReference>